<protein>
    <submittedName>
        <fullName evidence="2">Uncharacterized protein</fullName>
    </submittedName>
</protein>
<feature type="coiled-coil region" evidence="1">
    <location>
        <begin position="177"/>
        <end position="211"/>
    </location>
</feature>
<keyword evidence="1" id="KW-0175">Coiled coil</keyword>
<dbReference type="EMBL" id="CAMPGE010002808">
    <property type="protein sequence ID" value="CAI2361618.1"/>
    <property type="molecule type" value="Genomic_DNA"/>
</dbReference>
<gene>
    <name evidence="2" type="ORF">ECRASSUSDP1_LOCUS2930</name>
</gene>
<proteinExistence type="predicted"/>
<name>A0AAD1X3F2_EUPCR</name>
<sequence>MAEEGKFNSTLDFQNLAGNTSEQSLLLAHETVEKLKEKIDNHIYSEFISNQKIPFSSEHILQTCITAVNSCLGYHDLVFSTRGGDFEDVEDEPPLPTIDKWCMDNVHVEKVNKLCIDTLDPGDDDKKSIRSYRSFAKSYTSGLKRTQKTFLKIREKPEAKMIKLKLKQREVPEDEAKLRQNKEKQILIRQKEAAEKKRILEEERQEKIKKRFAQGGDPNASLTCDHNGKPMIVKKLNGNKIGPRDGPRYSIETVDRHQIKIMKRKKQKKFESYAKSLFQINFESKSIVDDLKLNRGDFMDETNSSATFGDVSSVLSLMPGVQYNTKERTFKGPMYKKKNKMAINDYKIIAKSRDNPKVRYGAQEEIPQDSLKQETLIVPEVSEEVASSITSLTKKRKKGPEIITGDLTKSHLLQDGSLLHNVSLTNTGTGRFGHRRRFTDVTFTGKNNDYFMNFNGMRPTTAKLHYNNMIKRMSIRKSMKEIGNQFSIKQMILEDVTNFTSNPQMVERRNKSKNIRISAFNKFNNDILQGRVSNIGSGSQGRVHSAAYNTRPRIKKELLEGRLSAESSQRNQLSSGSRLRRISRAIKTSLRENGAKIKVKN</sequence>
<reference evidence="2" key="1">
    <citation type="submission" date="2023-07" db="EMBL/GenBank/DDBJ databases">
        <authorList>
            <consortium name="AG Swart"/>
            <person name="Singh M."/>
            <person name="Singh A."/>
            <person name="Seah K."/>
            <person name="Emmerich C."/>
        </authorList>
    </citation>
    <scope>NUCLEOTIDE SEQUENCE</scope>
    <source>
        <strain evidence="2">DP1</strain>
    </source>
</reference>
<evidence type="ECO:0000256" key="1">
    <source>
        <dbReference type="SAM" id="Coils"/>
    </source>
</evidence>
<evidence type="ECO:0000313" key="2">
    <source>
        <dbReference type="EMBL" id="CAI2361618.1"/>
    </source>
</evidence>
<evidence type="ECO:0000313" key="3">
    <source>
        <dbReference type="Proteomes" id="UP001295684"/>
    </source>
</evidence>
<keyword evidence="3" id="KW-1185">Reference proteome</keyword>
<comment type="caution">
    <text evidence="2">The sequence shown here is derived from an EMBL/GenBank/DDBJ whole genome shotgun (WGS) entry which is preliminary data.</text>
</comment>
<organism evidence="2 3">
    <name type="scientific">Euplotes crassus</name>
    <dbReference type="NCBI Taxonomy" id="5936"/>
    <lineage>
        <taxon>Eukaryota</taxon>
        <taxon>Sar</taxon>
        <taxon>Alveolata</taxon>
        <taxon>Ciliophora</taxon>
        <taxon>Intramacronucleata</taxon>
        <taxon>Spirotrichea</taxon>
        <taxon>Hypotrichia</taxon>
        <taxon>Euplotida</taxon>
        <taxon>Euplotidae</taxon>
        <taxon>Moneuplotes</taxon>
    </lineage>
</organism>
<accession>A0AAD1X3F2</accession>
<dbReference type="AlphaFoldDB" id="A0AAD1X3F2"/>
<dbReference type="Proteomes" id="UP001295684">
    <property type="component" value="Unassembled WGS sequence"/>
</dbReference>